<proteinExistence type="predicted"/>
<dbReference type="Proteomes" id="UP000222564">
    <property type="component" value="Unassembled WGS sequence"/>
</dbReference>
<keyword evidence="2" id="KW-1185">Reference proteome</keyword>
<sequence>MGHFIYFDPNKNNMETAEELQPELRPKGVDLISPEQWTYCEKEKELTRFAERNKE</sequence>
<evidence type="ECO:0000313" key="1">
    <source>
        <dbReference type="EMBL" id="PHJ37910.1"/>
    </source>
</evidence>
<dbReference type="AlphaFoldDB" id="A0A2C6LHP9"/>
<organism evidence="1 2">
    <name type="scientific">Desulforamulus profundi</name>
    <dbReference type="NCBI Taxonomy" id="1383067"/>
    <lineage>
        <taxon>Bacteria</taxon>
        <taxon>Bacillati</taxon>
        <taxon>Bacillota</taxon>
        <taxon>Clostridia</taxon>
        <taxon>Eubacteriales</taxon>
        <taxon>Peptococcaceae</taxon>
        <taxon>Desulforamulus</taxon>
    </lineage>
</organism>
<dbReference type="EMBL" id="AWQQ01000069">
    <property type="protein sequence ID" value="PHJ37910.1"/>
    <property type="molecule type" value="Genomic_DNA"/>
</dbReference>
<accession>A0A2C6LHP9</accession>
<reference evidence="1 2" key="1">
    <citation type="submission" date="2013-09" db="EMBL/GenBank/DDBJ databases">
        <title>Biodegradation of hydrocarbons in the deep terrestrial subsurface : characterization of a microbial consortium composed of two Desulfotomaculum species originating from a deep geological formation.</title>
        <authorList>
            <person name="Aullo T."/>
            <person name="Berlendis S."/>
            <person name="Lascourreges J.-F."/>
            <person name="Dessort D."/>
            <person name="Saint-Laurent S."/>
            <person name="Schraauwers B."/>
            <person name="Mas J."/>
            <person name="Magot M."/>
            <person name="Ranchou-Peyruse A."/>
        </authorList>
    </citation>
    <scope>NUCLEOTIDE SEQUENCE [LARGE SCALE GENOMIC DNA]</scope>
    <source>
        <strain evidence="1 2">Bs107</strain>
    </source>
</reference>
<evidence type="ECO:0000313" key="2">
    <source>
        <dbReference type="Proteomes" id="UP000222564"/>
    </source>
</evidence>
<name>A0A2C6LHP9_9FIRM</name>
<dbReference type="RefSeq" id="WP_180261081.1">
    <property type="nucleotide sequence ID" value="NZ_AWQQ01000069.1"/>
</dbReference>
<gene>
    <name evidence="1" type="ORF">P378_13390</name>
</gene>
<protein>
    <submittedName>
        <fullName evidence="1">Uncharacterized protein</fullName>
    </submittedName>
</protein>
<comment type="caution">
    <text evidence="1">The sequence shown here is derived from an EMBL/GenBank/DDBJ whole genome shotgun (WGS) entry which is preliminary data.</text>
</comment>